<accession>A0AAV0Z9A5</accession>
<name>A0AAV0Z9A5_VICFA</name>
<reference evidence="2 3" key="1">
    <citation type="submission" date="2023-01" db="EMBL/GenBank/DDBJ databases">
        <authorList>
            <person name="Kreplak J."/>
        </authorList>
    </citation>
    <scope>NUCLEOTIDE SEQUENCE [LARGE SCALE GENOMIC DNA]</scope>
</reference>
<feature type="region of interest" description="Disordered" evidence="1">
    <location>
        <begin position="15"/>
        <end position="49"/>
    </location>
</feature>
<proteinExistence type="predicted"/>
<evidence type="ECO:0000313" key="3">
    <source>
        <dbReference type="Proteomes" id="UP001157006"/>
    </source>
</evidence>
<sequence>MTDHITWPFLEHAYTESATTNHDEQSPESGVDRGGGRGNDSGRGNEDDHAFQAINFDQWKQSSSTRLPLTTEQLDKLFKLLESPTSSCSIATKAYVVDMNTNEIHITIHVIELDYYDKRRY</sequence>
<gene>
    <name evidence="2" type="ORF">VFH_I159800</name>
</gene>
<dbReference type="Proteomes" id="UP001157006">
    <property type="component" value="Chromosome 1S"/>
</dbReference>
<evidence type="ECO:0000313" key="2">
    <source>
        <dbReference type="EMBL" id="CAI8594809.1"/>
    </source>
</evidence>
<dbReference type="AlphaFoldDB" id="A0AAV0Z9A5"/>
<keyword evidence="3" id="KW-1185">Reference proteome</keyword>
<organism evidence="2 3">
    <name type="scientific">Vicia faba</name>
    <name type="common">Broad bean</name>
    <name type="synonym">Faba vulgaris</name>
    <dbReference type="NCBI Taxonomy" id="3906"/>
    <lineage>
        <taxon>Eukaryota</taxon>
        <taxon>Viridiplantae</taxon>
        <taxon>Streptophyta</taxon>
        <taxon>Embryophyta</taxon>
        <taxon>Tracheophyta</taxon>
        <taxon>Spermatophyta</taxon>
        <taxon>Magnoliopsida</taxon>
        <taxon>eudicotyledons</taxon>
        <taxon>Gunneridae</taxon>
        <taxon>Pentapetalae</taxon>
        <taxon>rosids</taxon>
        <taxon>fabids</taxon>
        <taxon>Fabales</taxon>
        <taxon>Fabaceae</taxon>
        <taxon>Papilionoideae</taxon>
        <taxon>50 kb inversion clade</taxon>
        <taxon>NPAAA clade</taxon>
        <taxon>Hologalegina</taxon>
        <taxon>IRL clade</taxon>
        <taxon>Fabeae</taxon>
        <taxon>Vicia</taxon>
    </lineage>
</organism>
<dbReference type="EMBL" id="OX451735">
    <property type="protein sequence ID" value="CAI8594809.1"/>
    <property type="molecule type" value="Genomic_DNA"/>
</dbReference>
<evidence type="ECO:0000256" key="1">
    <source>
        <dbReference type="SAM" id="MobiDB-lite"/>
    </source>
</evidence>
<feature type="compositionally biased region" description="Basic and acidic residues" evidence="1">
    <location>
        <begin position="21"/>
        <end position="35"/>
    </location>
</feature>
<protein>
    <submittedName>
        <fullName evidence="2">Uncharacterized protein</fullName>
    </submittedName>
</protein>